<evidence type="ECO:0000313" key="4">
    <source>
        <dbReference type="EMBL" id="SVE64347.1"/>
    </source>
</evidence>
<evidence type="ECO:0000259" key="3">
    <source>
        <dbReference type="Pfam" id="PF02581"/>
    </source>
</evidence>
<sequence>IARLAKRLVPITAGAGVRLVINDYPQLATEIGAPMAHLGQEDLFDAGHNHVNEVKSSGSALEIGLSTHSPEQAVRACDAGADYVAIGPVFATPTKPGRPPVTLDYVSWAATNIDRPWFAIGGIDLDNLADILTAGARRVCVVSALLRTPDVAGACRQFKERLLSATH</sequence>
<dbReference type="PANTHER" id="PTHR20857:SF15">
    <property type="entry name" value="THIAMINE-PHOSPHATE SYNTHASE"/>
    <property type="match status" value="1"/>
</dbReference>
<dbReference type="EMBL" id="UINC01231698">
    <property type="protein sequence ID" value="SVE64347.1"/>
    <property type="molecule type" value="Genomic_DNA"/>
</dbReference>
<dbReference type="GO" id="GO:0004789">
    <property type="term" value="F:thiamine-phosphate diphosphorylase activity"/>
    <property type="evidence" value="ECO:0007669"/>
    <property type="project" value="TreeGrafter"/>
</dbReference>
<keyword evidence="2" id="KW-0784">Thiamine biosynthesis</keyword>
<dbReference type="Gene3D" id="3.20.20.70">
    <property type="entry name" value="Aldolase class I"/>
    <property type="match status" value="1"/>
</dbReference>
<dbReference type="AlphaFoldDB" id="A0A383F5G5"/>
<evidence type="ECO:0000256" key="1">
    <source>
        <dbReference type="ARBA" id="ARBA00004948"/>
    </source>
</evidence>
<gene>
    <name evidence="4" type="ORF">METZ01_LOCUS517201</name>
</gene>
<dbReference type="InterPro" id="IPR036206">
    <property type="entry name" value="ThiamineP_synth_sf"/>
</dbReference>
<feature type="domain" description="Thiamine phosphate synthase/TenI" evidence="3">
    <location>
        <begin position="2"/>
        <end position="145"/>
    </location>
</feature>
<dbReference type="CDD" id="cd00564">
    <property type="entry name" value="TMP_TenI"/>
    <property type="match status" value="1"/>
</dbReference>
<dbReference type="Pfam" id="PF02581">
    <property type="entry name" value="TMP-TENI"/>
    <property type="match status" value="1"/>
</dbReference>
<dbReference type="PANTHER" id="PTHR20857">
    <property type="entry name" value="THIAMINE-PHOSPHATE PYROPHOSPHORYLASE"/>
    <property type="match status" value="1"/>
</dbReference>
<evidence type="ECO:0000256" key="2">
    <source>
        <dbReference type="ARBA" id="ARBA00022977"/>
    </source>
</evidence>
<proteinExistence type="predicted"/>
<dbReference type="GO" id="GO:0005737">
    <property type="term" value="C:cytoplasm"/>
    <property type="evidence" value="ECO:0007669"/>
    <property type="project" value="TreeGrafter"/>
</dbReference>
<name>A0A383F5G5_9ZZZZ</name>
<dbReference type="InterPro" id="IPR022998">
    <property type="entry name" value="ThiamineP_synth_TenI"/>
</dbReference>
<dbReference type="InterPro" id="IPR013785">
    <property type="entry name" value="Aldolase_TIM"/>
</dbReference>
<dbReference type="GO" id="GO:0009228">
    <property type="term" value="P:thiamine biosynthetic process"/>
    <property type="evidence" value="ECO:0007669"/>
    <property type="project" value="UniProtKB-KW"/>
</dbReference>
<feature type="non-terminal residue" evidence="4">
    <location>
        <position position="1"/>
    </location>
</feature>
<dbReference type="SUPFAM" id="SSF51391">
    <property type="entry name" value="Thiamin phosphate synthase"/>
    <property type="match status" value="1"/>
</dbReference>
<accession>A0A383F5G5</accession>
<organism evidence="4">
    <name type="scientific">marine metagenome</name>
    <dbReference type="NCBI Taxonomy" id="408172"/>
    <lineage>
        <taxon>unclassified sequences</taxon>
        <taxon>metagenomes</taxon>
        <taxon>ecological metagenomes</taxon>
    </lineage>
</organism>
<protein>
    <recommendedName>
        <fullName evidence="3">Thiamine phosphate synthase/TenI domain-containing protein</fullName>
    </recommendedName>
</protein>
<comment type="pathway">
    <text evidence="1">Cofactor biosynthesis; thiamine diphosphate biosynthesis.</text>
</comment>
<reference evidence="4" key="1">
    <citation type="submission" date="2018-05" db="EMBL/GenBank/DDBJ databases">
        <authorList>
            <person name="Lanie J.A."/>
            <person name="Ng W.-L."/>
            <person name="Kazmierczak K.M."/>
            <person name="Andrzejewski T.M."/>
            <person name="Davidsen T.M."/>
            <person name="Wayne K.J."/>
            <person name="Tettelin H."/>
            <person name="Glass J.I."/>
            <person name="Rusch D."/>
            <person name="Podicherti R."/>
            <person name="Tsui H.-C.T."/>
            <person name="Winkler M.E."/>
        </authorList>
    </citation>
    <scope>NUCLEOTIDE SEQUENCE</scope>
</reference>